<protein>
    <submittedName>
        <fullName evidence="1">DNA polymerase-like protein</fullName>
    </submittedName>
</protein>
<dbReference type="EMBL" id="BK016109">
    <property type="protein sequence ID" value="DAF95686.1"/>
    <property type="molecule type" value="Genomic_DNA"/>
</dbReference>
<sequence length="332" mass="38879">MGGKAFQGLSRMTEAGYIFATNVVAKHMNLIGLHNSYFPKTFRKESYGDVDVFLKCDDKTLFEQDTGLLNIIDKRTNGNSVHYLCEVKLDLDTSFKFQVDLNYCDNPLFQAEYFSYGGLCVFLSLTAKTLGLKFSNKGLFLEKEYINLKGRKEEPITILIDSSFDRILQKLGFSPIEFSKLTNFEEAVLFLKKSKYFNVYEILNAKIKQNFELLDYFKDNYLRLSTTYKNDYSFSVNSVINYSYLAHKLRLLIKQRRAKEHFNNRFKFNRIYKLSKYLLSQNLINKTLTNEEIGEVIKIAKDRYSSDKLRYESRASFVAMLKDTIKWYVSDK</sequence>
<evidence type="ECO:0000313" key="1">
    <source>
        <dbReference type="EMBL" id="DAF95686.1"/>
    </source>
</evidence>
<proteinExistence type="predicted"/>
<reference evidence="1" key="1">
    <citation type="journal article" date="2021" name="Proc. Natl. Acad. Sci. U.S.A.">
        <title>A Catalog of Tens of Thousands of Viruses from Human Metagenomes Reveals Hidden Associations with Chronic Diseases.</title>
        <authorList>
            <person name="Tisza M.J."/>
            <person name="Buck C.B."/>
        </authorList>
    </citation>
    <scope>NUCLEOTIDE SEQUENCE</scope>
    <source>
        <strain evidence="1">CtCo31</strain>
    </source>
</reference>
<organism evidence="1">
    <name type="scientific">Myoviridae sp. ctCo31</name>
    <dbReference type="NCBI Taxonomy" id="2825053"/>
    <lineage>
        <taxon>Viruses</taxon>
        <taxon>Duplodnaviria</taxon>
        <taxon>Heunggongvirae</taxon>
        <taxon>Uroviricota</taxon>
        <taxon>Caudoviricetes</taxon>
    </lineage>
</organism>
<name>A0A8S5UMT0_9CAUD</name>
<accession>A0A8S5UMT0</accession>